<evidence type="ECO:0000256" key="1">
    <source>
        <dbReference type="ARBA" id="ARBA00022649"/>
    </source>
</evidence>
<dbReference type="AlphaFoldDB" id="W6MDU9"/>
<sequence>MLHKVEIAPEAAKEIEDLYLYVAQASLENAARWYFAIHDKIETLKESPNRCRVAFESRFYSRWGSS</sequence>
<dbReference type="STRING" id="1400863.BN873_490102"/>
<comment type="caution">
    <text evidence="2">The sequence shown here is derived from an EMBL/GenBank/DDBJ whole genome shotgun (WGS) entry which is preliminary data.</text>
</comment>
<dbReference type="Pfam" id="PF05016">
    <property type="entry name" value="ParE_toxin"/>
    <property type="match status" value="1"/>
</dbReference>
<evidence type="ECO:0000313" key="3">
    <source>
        <dbReference type="Proteomes" id="UP000035760"/>
    </source>
</evidence>
<protein>
    <recommendedName>
        <fullName evidence="4">Plasmid stabilization system</fullName>
    </recommendedName>
</protein>
<reference evidence="2" key="1">
    <citation type="submission" date="2013-07" db="EMBL/GenBank/DDBJ databases">
        <authorList>
            <person name="McIlroy S."/>
        </authorList>
    </citation>
    <scope>NUCLEOTIDE SEQUENCE [LARGE SCALE GENOMIC DNA]</scope>
    <source>
        <strain evidence="2">Run_A_D11</strain>
    </source>
</reference>
<proteinExistence type="predicted"/>
<dbReference type="Gene3D" id="3.30.2310.20">
    <property type="entry name" value="RelE-like"/>
    <property type="match status" value="1"/>
</dbReference>
<dbReference type="RefSeq" id="WP_048674240.1">
    <property type="nucleotide sequence ID" value="NZ_CBTJ020000057.1"/>
</dbReference>
<evidence type="ECO:0000313" key="2">
    <source>
        <dbReference type="EMBL" id="CDI03493.1"/>
    </source>
</evidence>
<keyword evidence="3" id="KW-1185">Reference proteome</keyword>
<dbReference type="OrthoDB" id="461964at2"/>
<dbReference type="Proteomes" id="UP000035760">
    <property type="component" value="Unassembled WGS sequence"/>
</dbReference>
<keyword evidence="1" id="KW-1277">Toxin-antitoxin system</keyword>
<reference evidence="2" key="2">
    <citation type="submission" date="2014-03" db="EMBL/GenBank/DDBJ databases">
        <title>Candidatus Competibacter-lineage genomes retrieved from metagenomes reveal functional metabolic diversity.</title>
        <authorList>
            <person name="McIlroy S.J."/>
            <person name="Albertsen M."/>
            <person name="Andresen E.K."/>
            <person name="Saunders A.M."/>
            <person name="Kristiansen R."/>
            <person name="Stokholm-Bjerregaard M."/>
            <person name="Nielsen K.L."/>
            <person name="Nielsen P.H."/>
        </authorList>
    </citation>
    <scope>NUCLEOTIDE SEQUENCE</scope>
    <source>
        <strain evidence="2">Run_A_D11</strain>
    </source>
</reference>
<accession>W6MDU9</accession>
<dbReference type="InterPro" id="IPR007712">
    <property type="entry name" value="RelE/ParE_toxin"/>
</dbReference>
<dbReference type="EMBL" id="CBTJ020000057">
    <property type="protein sequence ID" value="CDI03493.1"/>
    <property type="molecule type" value="Genomic_DNA"/>
</dbReference>
<organism evidence="2 3">
    <name type="scientific">Candidatus Competibacter denitrificans Run_A_D11</name>
    <dbReference type="NCBI Taxonomy" id="1400863"/>
    <lineage>
        <taxon>Bacteria</taxon>
        <taxon>Pseudomonadati</taxon>
        <taxon>Pseudomonadota</taxon>
        <taxon>Gammaproteobacteria</taxon>
        <taxon>Candidatus Competibacteraceae</taxon>
        <taxon>Candidatus Competibacter</taxon>
    </lineage>
</organism>
<evidence type="ECO:0008006" key="4">
    <source>
        <dbReference type="Google" id="ProtNLM"/>
    </source>
</evidence>
<name>W6MDU9_9GAMM</name>
<dbReference type="InterPro" id="IPR035093">
    <property type="entry name" value="RelE/ParE_toxin_dom_sf"/>
</dbReference>
<gene>
    <name evidence="2" type="ORF">BN873_490102</name>
</gene>